<dbReference type="Proteomes" id="UP001150941">
    <property type="component" value="Unassembled WGS sequence"/>
</dbReference>
<dbReference type="AlphaFoldDB" id="A0A9W9PKS7"/>
<dbReference type="OrthoDB" id="4760831at2759"/>
<accession>A0A9W9PKS7</accession>
<reference evidence="1" key="2">
    <citation type="journal article" date="2023" name="IMA Fungus">
        <title>Comparative genomic study of the Penicillium genus elucidates a diverse pangenome and 15 lateral gene transfer events.</title>
        <authorList>
            <person name="Petersen C."/>
            <person name="Sorensen T."/>
            <person name="Nielsen M.R."/>
            <person name="Sondergaard T.E."/>
            <person name="Sorensen J.L."/>
            <person name="Fitzpatrick D.A."/>
            <person name="Frisvad J.C."/>
            <person name="Nielsen K.L."/>
        </authorList>
    </citation>
    <scope>NUCLEOTIDE SEQUENCE</scope>
    <source>
        <strain evidence="1">IBT 19713</strain>
    </source>
</reference>
<name>A0A9W9PKS7_9EURO</name>
<sequence>MTREQLQRFLTWIETLPPGYTIELDAIYPTTSTLLIFQSAYALFVNLAGVDYLQELITDPAYTLTDNIMLIPQGAAATPTGEYEAQFPTLSRNLDLVVNIRMGILAVDVRYDDAPVAWREIQAKCDEFVRRNVFRCYPLILSCRPCSI</sequence>
<evidence type="ECO:0000313" key="2">
    <source>
        <dbReference type="Proteomes" id="UP001150941"/>
    </source>
</evidence>
<dbReference type="RefSeq" id="XP_058334949.1">
    <property type="nucleotide sequence ID" value="XM_058471808.1"/>
</dbReference>
<dbReference type="GeneID" id="83199111"/>
<keyword evidence="2" id="KW-1185">Reference proteome</keyword>
<gene>
    <name evidence="1" type="ORF">N7468_002511</name>
</gene>
<protein>
    <submittedName>
        <fullName evidence="1">Uncharacterized protein</fullName>
    </submittedName>
</protein>
<comment type="caution">
    <text evidence="1">The sequence shown here is derived from an EMBL/GenBank/DDBJ whole genome shotgun (WGS) entry which is preliminary data.</text>
</comment>
<organism evidence="1 2">
    <name type="scientific">Penicillium chermesinum</name>
    <dbReference type="NCBI Taxonomy" id="63820"/>
    <lineage>
        <taxon>Eukaryota</taxon>
        <taxon>Fungi</taxon>
        <taxon>Dikarya</taxon>
        <taxon>Ascomycota</taxon>
        <taxon>Pezizomycotina</taxon>
        <taxon>Eurotiomycetes</taxon>
        <taxon>Eurotiomycetidae</taxon>
        <taxon>Eurotiales</taxon>
        <taxon>Aspergillaceae</taxon>
        <taxon>Penicillium</taxon>
    </lineage>
</organism>
<evidence type="ECO:0000313" key="1">
    <source>
        <dbReference type="EMBL" id="KAJ5247528.1"/>
    </source>
</evidence>
<proteinExistence type="predicted"/>
<reference evidence="1" key="1">
    <citation type="submission" date="2022-11" db="EMBL/GenBank/DDBJ databases">
        <authorList>
            <person name="Petersen C."/>
        </authorList>
    </citation>
    <scope>NUCLEOTIDE SEQUENCE</scope>
    <source>
        <strain evidence="1">IBT 19713</strain>
    </source>
</reference>
<dbReference type="EMBL" id="JAPQKS010000002">
    <property type="protein sequence ID" value="KAJ5247528.1"/>
    <property type="molecule type" value="Genomic_DNA"/>
</dbReference>